<evidence type="ECO:0000313" key="3">
    <source>
        <dbReference type="EMBL" id="KNC55802.1"/>
    </source>
</evidence>
<dbReference type="eggNOG" id="KOG4341">
    <property type="taxonomic scope" value="Eukaryota"/>
</dbReference>
<dbReference type="InterPro" id="IPR032675">
    <property type="entry name" value="LRR_dom_sf"/>
</dbReference>
<dbReference type="RefSeq" id="XP_013752827.1">
    <property type="nucleotide sequence ID" value="XM_013897373.1"/>
</dbReference>
<dbReference type="Pfam" id="PF25372">
    <property type="entry name" value="DUF7885"/>
    <property type="match status" value="1"/>
</dbReference>
<dbReference type="GO" id="GO:0019005">
    <property type="term" value="C:SCF ubiquitin ligase complex"/>
    <property type="evidence" value="ECO:0007669"/>
    <property type="project" value="TreeGrafter"/>
</dbReference>
<feature type="domain" description="F-box/LRR-repeat protein 15-like leucin rich repeat" evidence="2">
    <location>
        <begin position="19"/>
        <end position="173"/>
    </location>
</feature>
<protein>
    <recommendedName>
        <fullName evidence="2">F-box/LRR-repeat protein 15-like leucin rich repeat domain-containing protein</fullName>
    </recommendedName>
</protein>
<organism evidence="3 4">
    <name type="scientific">Thecamonas trahens ATCC 50062</name>
    <dbReference type="NCBI Taxonomy" id="461836"/>
    <lineage>
        <taxon>Eukaryota</taxon>
        <taxon>Apusozoa</taxon>
        <taxon>Apusomonadida</taxon>
        <taxon>Apusomonadidae</taxon>
        <taxon>Thecamonas</taxon>
    </lineage>
</organism>
<keyword evidence="4" id="KW-1185">Reference proteome</keyword>
<accession>A0A0L0DUC5</accession>
<feature type="coiled-coil region" evidence="1">
    <location>
        <begin position="419"/>
        <end position="453"/>
    </location>
</feature>
<dbReference type="SUPFAM" id="SSF52047">
    <property type="entry name" value="RNI-like"/>
    <property type="match status" value="1"/>
</dbReference>
<evidence type="ECO:0000259" key="2">
    <source>
        <dbReference type="Pfam" id="PF25372"/>
    </source>
</evidence>
<evidence type="ECO:0000256" key="1">
    <source>
        <dbReference type="SAM" id="Coils"/>
    </source>
</evidence>
<name>A0A0L0DUC5_THETB</name>
<dbReference type="PANTHER" id="PTHR13318:SF190">
    <property type="entry name" value="PARTNER OF PAIRED, ISOFORM B"/>
    <property type="match status" value="1"/>
</dbReference>
<dbReference type="Proteomes" id="UP000054408">
    <property type="component" value="Unassembled WGS sequence"/>
</dbReference>
<dbReference type="PANTHER" id="PTHR13318">
    <property type="entry name" value="PARTNER OF PAIRED, ISOFORM B-RELATED"/>
    <property type="match status" value="1"/>
</dbReference>
<reference evidence="3 4" key="1">
    <citation type="submission" date="2010-05" db="EMBL/GenBank/DDBJ databases">
        <title>The Genome Sequence of Thecamonas trahens ATCC 50062.</title>
        <authorList>
            <consortium name="The Broad Institute Genome Sequencing Platform"/>
            <person name="Russ C."/>
            <person name="Cuomo C."/>
            <person name="Shea T."/>
            <person name="Young S.K."/>
            <person name="Zeng Q."/>
            <person name="Koehrsen M."/>
            <person name="Haas B."/>
            <person name="Borodovsky M."/>
            <person name="Guigo R."/>
            <person name="Alvarado L."/>
            <person name="Berlin A."/>
            <person name="Bochicchio J."/>
            <person name="Borenstein D."/>
            <person name="Chapman S."/>
            <person name="Chen Z."/>
            <person name="Freedman E."/>
            <person name="Gellesch M."/>
            <person name="Goldberg J."/>
            <person name="Griggs A."/>
            <person name="Gujja S."/>
            <person name="Heilman E."/>
            <person name="Heiman D."/>
            <person name="Hepburn T."/>
            <person name="Howarth C."/>
            <person name="Jen D."/>
            <person name="Larson L."/>
            <person name="Mehta T."/>
            <person name="Park D."/>
            <person name="Pearson M."/>
            <person name="Roberts A."/>
            <person name="Saif S."/>
            <person name="Shenoy N."/>
            <person name="Sisk P."/>
            <person name="Stolte C."/>
            <person name="Sykes S."/>
            <person name="Thomson T."/>
            <person name="Walk T."/>
            <person name="White J."/>
            <person name="Yandava C."/>
            <person name="Burger G."/>
            <person name="Gray M.W."/>
            <person name="Holland P.W.H."/>
            <person name="King N."/>
            <person name="Lang F.B.F."/>
            <person name="Roger A.J."/>
            <person name="Ruiz-Trillo I."/>
            <person name="Lander E."/>
            <person name="Nusbaum C."/>
        </authorList>
    </citation>
    <scope>NUCLEOTIDE SEQUENCE [LARGE SCALE GENOMIC DNA]</scope>
    <source>
        <strain evidence="3 4">ATCC 50062</strain>
    </source>
</reference>
<dbReference type="STRING" id="461836.A0A0L0DUC5"/>
<keyword evidence="1" id="KW-0175">Coiled coil</keyword>
<dbReference type="AlphaFoldDB" id="A0A0L0DUC5"/>
<dbReference type="EMBL" id="GL349505">
    <property type="protein sequence ID" value="KNC55802.1"/>
    <property type="molecule type" value="Genomic_DNA"/>
</dbReference>
<gene>
    <name evidence="3" type="ORF">AMSG_11238</name>
</gene>
<dbReference type="InterPro" id="IPR006553">
    <property type="entry name" value="Leu-rich_rpt_Cys-con_subtyp"/>
</dbReference>
<proteinExistence type="predicted"/>
<dbReference type="GeneID" id="25569266"/>
<dbReference type="SMART" id="SM00367">
    <property type="entry name" value="LRR_CC"/>
    <property type="match status" value="5"/>
</dbReference>
<dbReference type="OrthoDB" id="10257471at2759"/>
<dbReference type="GO" id="GO:0031146">
    <property type="term" value="P:SCF-dependent proteasomal ubiquitin-dependent protein catabolic process"/>
    <property type="evidence" value="ECO:0007669"/>
    <property type="project" value="TreeGrafter"/>
</dbReference>
<sequence>MVGNGAGVAELVGQRNNNLTDAMVEVVAEKCPSVVSIDLTACSQITDLAVIAIANSCPNLVSLNLSKCRNITDVAVDAIANSCPHLTDLDLTCCFNITDAAVVALAAAGPHLTDLKLACCPINDAAVIAVAGSCVNLATLSLGRCSITDAAVLALAAGCPNLTDLDLDKCPKTTLDLDSARDTINKPGFLTSDYLPALFYAVAQDNNPSVLAALARICERARWPSLISMLARSSALDNDTLSTLIDGGVGLFDLDDDGNHVYVYSPESSAAAMAGPMIESLRADGDGDAELANGINKATLALFVALRAADTIPFTVPTFAFLINSGADINAVEPVLGLRPLHIAVSLSNILATMALLAAGPTCGLWAPAERDTSAAREIYSLVVGTASVPERVALYVRESIAGGNIGAAGASAGSASRVEELKVELASTRAELDAAKAEISLMQDKLAVAEGEIKAFRDDRAQIIARFEETLSDEALRGLPWTHREAIVKAKLGSDAEWSSTFGQLSRDEVDVLARVAREMLKPQASKLYSRRDRAASLRAVVPCWLGTQWQLGAAM</sequence>
<evidence type="ECO:0000313" key="4">
    <source>
        <dbReference type="Proteomes" id="UP000054408"/>
    </source>
</evidence>
<dbReference type="InterPro" id="IPR057207">
    <property type="entry name" value="FBXL15_LRR"/>
</dbReference>
<dbReference type="Gene3D" id="3.80.10.10">
    <property type="entry name" value="Ribonuclease Inhibitor"/>
    <property type="match status" value="1"/>
</dbReference>